<evidence type="ECO:0000256" key="3">
    <source>
        <dbReference type="ARBA" id="ARBA00023052"/>
    </source>
</evidence>
<comment type="similarity">
    <text evidence="2">Belongs to the transketolase family.</text>
</comment>
<dbReference type="InterPro" id="IPR005474">
    <property type="entry name" value="Transketolase_N"/>
</dbReference>
<dbReference type="PANTHER" id="PTHR47514">
    <property type="entry name" value="TRANSKETOLASE N-TERMINAL SECTION-RELATED"/>
    <property type="match status" value="1"/>
</dbReference>
<reference evidence="6" key="1">
    <citation type="journal article" date="2019" name="Int. J. Syst. Evol. Microbiol.">
        <title>The Global Catalogue of Microorganisms (GCM) 10K type strain sequencing project: providing services to taxonomists for standard genome sequencing and annotation.</title>
        <authorList>
            <consortium name="The Broad Institute Genomics Platform"/>
            <consortium name="The Broad Institute Genome Sequencing Center for Infectious Disease"/>
            <person name="Wu L."/>
            <person name="Ma J."/>
        </authorList>
    </citation>
    <scope>NUCLEOTIDE SEQUENCE [LARGE SCALE GENOMIC DNA]</scope>
    <source>
        <strain evidence="6">CGMCC 1.15067</strain>
    </source>
</reference>
<organism evidence="5 6">
    <name type="scientific">Paenibacillus nicotianae</name>
    <dbReference type="NCBI Taxonomy" id="1526551"/>
    <lineage>
        <taxon>Bacteria</taxon>
        <taxon>Bacillati</taxon>
        <taxon>Bacillota</taxon>
        <taxon>Bacilli</taxon>
        <taxon>Bacillales</taxon>
        <taxon>Paenibacillaceae</taxon>
        <taxon>Paenibacillus</taxon>
    </lineage>
</organism>
<comment type="caution">
    <text evidence="5">The sequence shown here is derived from an EMBL/GenBank/DDBJ whole genome shotgun (WGS) entry which is preliminary data.</text>
</comment>
<dbReference type="Proteomes" id="UP001597403">
    <property type="component" value="Unassembled WGS sequence"/>
</dbReference>
<dbReference type="CDD" id="cd02012">
    <property type="entry name" value="TPP_TK"/>
    <property type="match status" value="1"/>
</dbReference>
<evidence type="ECO:0000313" key="6">
    <source>
        <dbReference type="Proteomes" id="UP001597403"/>
    </source>
</evidence>
<comment type="cofactor">
    <cofactor evidence="1">
        <name>thiamine diphosphate</name>
        <dbReference type="ChEBI" id="CHEBI:58937"/>
    </cofactor>
</comment>
<evidence type="ECO:0000256" key="2">
    <source>
        <dbReference type="ARBA" id="ARBA00007131"/>
    </source>
</evidence>
<gene>
    <name evidence="5" type="ORF">ACFSGI_08430</name>
</gene>
<evidence type="ECO:0000256" key="1">
    <source>
        <dbReference type="ARBA" id="ARBA00001964"/>
    </source>
</evidence>
<dbReference type="InterPro" id="IPR029061">
    <property type="entry name" value="THDP-binding"/>
</dbReference>
<evidence type="ECO:0000313" key="5">
    <source>
        <dbReference type="EMBL" id="MFD1989982.1"/>
    </source>
</evidence>
<dbReference type="Pfam" id="PF00456">
    <property type="entry name" value="Transketolase_N"/>
    <property type="match status" value="1"/>
</dbReference>
<dbReference type="SUPFAM" id="SSF52518">
    <property type="entry name" value="Thiamin diphosphate-binding fold (THDP-binding)"/>
    <property type="match status" value="1"/>
</dbReference>
<feature type="domain" description="Transketolase N-terminal" evidence="4">
    <location>
        <begin position="24"/>
        <end position="256"/>
    </location>
</feature>
<keyword evidence="3" id="KW-0786">Thiamine pyrophosphate</keyword>
<dbReference type="EMBL" id="JBHUGF010000010">
    <property type="protein sequence ID" value="MFD1989982.1"/>
    <property type="molecule type" value="Genomic_DNA"/>
</dbReference>
<evidence type="ECO:0000259" key="4">
    <source>
        <dbReference type="Pfam" id="PF00456"/>
    </source>
</evidence>
<accession>A0ABW4UUR9</accession>
<dbReference type="PANTHER" id="PTHR47514:SF1">
    <property type="entry name" value="TRANSKETOLASE N-TERMINAL SECTION-RELATED"/>
    <property type="match status" value="1"/>
</dbReference>
<keyword evidence="6" id="KW-1185">Reference proteome</keyword>
<sequence>MDSYMIKEKAYSIRKHILGMGSSRTGAHIGGSLSSTDILAVLFFHTLSMRPSEPKWIERDYFILSKGHACSALYSVLAEKGFFSTDELSTYCQPNTRLAGHPKKGLPGIEFPTGSLGHGLSLAVGTALALKKQKKSNKVYVLMGDGELQEGSVWEAAMSASQYQLDGLIAIVDRNRLQISDQTTEVMGLEPLQDRWISFGWNVQEIDGHCIDTLMNTFAKTPFESCKPSLIIANTIKGKGVSFMENNKKSHYVKLSSKLYQKAVVELNKNWEM</sequence>
<dbReference type="Gene3D" id="3.40.50.970">
    <property type="match status" value="1"/>
</dbReference>
<name>A0ABW4UUR9_9BACL</name>
<protein>
    <submittedName>
        <fullName evidence="5">Transketolase</fullName>
    </submittedName>
</protein>
<proteinExistence type="inferred from homology"/>